<dbReference type="RefSeq" id="WP_013138313.1">
    <property type="nucleotide sequence ID" value="NC_014168.1"/>
</dbReference>
<dbReference type="SMART" id="SM00487">
    <property type="entry name" value="DEXDc"/>
    <property type="match status" value="1"/>
</dbReference>
<evidence type="ECO:0000256" key="4">
    <source>
        <dbReference type="ARBA" id="ARBA00022840"/>
    </source>
</evidence>
<dbReference type="GO" id="GO:0004386">
    <property type="term" value="F:helicase activity"/>
    <property type="evidence" value="ECO:0007669"/>
    <property type="project" value="UniProtKB-KW"/>
</dbReference>
<proteinExistence type="predicted"/>
<keyword evidence="4" id="KW-0067">ATP-binding</keyword>
<dbReference type="InterPro" id="IPR012961">
    <property type="entry name" value="Ski2/MTR4_C"/>
</dbReference>
<feature type="region of interest" description="Disordered" evidence="5">
    <location>
        <begin position="251"/>
        <end position="279"/>
    </location>
</feature>
<evidence type="ECO:0000256" key="2">
    <source>
        <dbReference type="ARBA" id="ARBA00022801"/>
    </source>
</evidence>
<dbReference type="PANTHER" id="PTHR12131:SF1">
    <property type="entry name" value="ATP-DEPENDENT RNA HELICASE SUPV3L1, MITOCHONDRIAL-RELATED"/>
    <property type="match status" value="1"/>
</dbReference>
<feature type="domain" description="Helicase ATP-binding" evidence="6">
    <location>
        <begin position="26"/>
        <end position="184"/>
    </location>
</feature>
<keyword evidence="9" id="KW-1185">Reference proteome</keyword>
<dbReference type="STRING" id="640132.Srot_1395"/>
<feature type="region of interest" description="Disordered" evidence="5">
    <location>
        <begin position="670"/>
        <end position="695"/>
    </location>
</feature>
<accession>D6Z7C9</accession>
<protein>
    <submittedName>
        <fullName evidence="8">DEAD/DEAH box helicase domain protein</fullName>
    </submittedName>
</protein>
<dbReference type="InterPro" id="IPR001650">
    <property type="entry name" value="Helicase_C-like"/>
</dbReference>
<evidence type="ECO:0000313" key="9">
    <source>
        <dbReference type="Proteomes" id="UP000002247"/>
    </source>
</evidence>
<evidence type="ECO:0000313" key="8">
    <source>
        <dbReference type="EMBL" id="ADG97859.1"/>
    </source>
</evidence>
<gene>
    <name evidence="8" type="ordered locus">Srot_1395</name>
</gene>
<name>D6Z7C9_SEGRD</name>
<dbReference type="Gene3D" id="3.40.50.300">
    <property type="entry name" value="P-loop containing nucleotide triphosphate hydrolases"/>
    <property type="match status" value="2"/>
</dbReference>
<feature type="compositionally biased region" description="Basic residues" evidence="5">
    <location>
        <begin position="263"/>
        <end position="274"/>
    </location>
</feature>
<feature type="compositionally biased region" description="Basic and acidic residues" evidence="5">
    <location>
        <begin position="223"/>
        <end position="233"/>
    </location>
</feature>
<feature type="region of interest" description="Disordered" evidence="5">
    <location>
        <begin position="207"/>
        <end position="233"/>
    </location>
</feature>
<dbReference type="CDD" id="cd18795">
    <property type="entry name" value="SF2_C_Ski2"/>
    <property type="match status" value="1"/>
</dbReference>
<dbReference type="Pfam" id="PF08148">
    <property type="entry name" value="DSHCT"/>
    <property type="match status" value="1"/>
</dbReference>
<evidence type="ECO:0000259" key="6">
    <source>
        <dbReference type="PROSITE" id="PS51192"/>
    </source>
</evidence>
<sequence>MTAPGSLAQFQEGLRFALDPFQERACLAVQDGRGALVCAPTGAGKTIVGEFAAFLAVAKGGKCFYTTPIKALSNQKHADFSALLGADQVGLLTGDVSVNSEAPVVVMTTEVLRNMIYAHSPTLDGLSHVVMDEVHYLADQFRGAVWEEVILNLPREVVVVSLSATVGNAEEFGEWLQQVRGDTEVVVEERRPVPLSQHVLVGERMFDLEPPPAGEEAQAARQQHGERSADGALSKAERRLRHELEAHIKQQEALASFDDPRSPRRRSGPQRAGRRGGPGRVLLPRAKVIGKLEDERLLPAIWFIFSRAGCDDAVAQCLRSPLRLISPEQSAQVRALIEERTAQLDSADLKVLGYDTWKAALERGVAAHHAGMFTLWRHIVEELFAKGMVRVVFATETLALGVNMPARSVVLESLVKFNGESHVDLTPGEYTQLTGRAGRRGIDTRGHAVLRWKPGVRAATMLRLTDSRTYPLRSSFRPSYNMSVNLIDRIGPAASRSLLAQSFAQFQTDRSVSSAAAVLSKREQELARETSRLDTAASPLTSSDVMDYLACKAELSGGARGQQRKGRAVSRSRGAVGDGLRSLRRGDVVRVPVGRRQGWAVVLTPDHDGAHPRPLILAESGWSGKVSAVDFAHEPPQVAGAMSVPKHLDPRDGRTKRDMAARLNAYTATLPLAPPKRERAAASDGPRPLREHPVHRLAQREEVLAIARRRQTLAAQAERLREEIGGRSGSLARMFDHITALLADFGYLAQDPDSDEGPITTDLGRMLRRTYSESDLLICECLRWRVWEELSPAELAAVASCVLYEPRGDDERVSRMPTKAAQTALVETSKLWSEVRQAEQARGLPMTREPHAGLAHAMWAWASGESLGDTLDSHRGLSLTPGDFIRWCRQVVDLLGQIEALAPSGELAKRARAAIDGVRRGVVALGS</sequence>
<dbReference type="Pfam" id="PF26090">
    <property type="entry name" value="SH3_HelY"/>
    <property type="match status" value="1"/>
</dbReference>
<dbReference type="eggNOG" id="COG4581">
    <property type="taxonomic scope" value="Bacteria"/>
</dbReference>
<organism evidence="8 9">
    <name type="scientific">Segniliparus rotundus (strain ATCC BAA-972 / CDC 1076 / CIP 108378 / DSM 44985 / JCM 13578)</name>
    <dbReference type="NCBI Taxonomy" id="640132"/>
    <lineage>
        <taxon>Bacteria</taxon>
        <taxon>Bacillati</taxon>
        <taxon>Actinomycetota</taxon>
        <taxon>Actinomycetes</taxon>
        <taxon>Mycobacteriales</taxon>
        <taxon>Segniliparaceae</taxon>
        <taxon>Segniliparus</taxon>
    </lineage>
</organism>
<dbReference type="GO" id="GO:0016787">
    <property type="term" value="F:hydrolase activity"/>
    <property type="evidence" value="ECO:0007669"/>
    <property type="project" value="UniProtKB-KW"/>
</dbReference>
<dbReference type="Pfam" id="PF00271">
    <property type="entry name" value="Helicase_C"/>
    <property type="match status" value="1"/>
</dbReference>
<dbReference type="InterPro" id="IPR027417">
    <property type="entry name" value="P-loop_NTPase"/>
</dbReference>
<dbReference type="GO" id="GO:0070478">
    <property type="term" value="P:nuclear-transcribed mRNA catabolic process, 3'-5' exonucleolytic nonsense-mediated decay"/>
    <property type="evidence" value="ECO:0007669"/>
    <property type="project" value="TreeGrafter"/>
</dbReference>
<dbReference type="HOGENOM" id="CLU_002902_4_1_11"/>
<dbReference type="EMBL" id="CP001958">
    <property type="protein sequence ID" value="ADG97859.1"/>
    <property type="molecule type" value="Genomic_DNA"/>
</dbReference>
<reference evidence="8 9" key="1">
    <citation type="journal article" date="2010" name="Stand. Genomic Sci.">
        <title>Complete genome sequence of Segniliparus rotundus type strain (CDC 1076).</title>
        <authorList>
            <person name="Sikorski J."/>
            <person name="Lapidus A."/>
            <person name="Copeland A."/>
            <person name="Misra M."/>
            <person name="Glavina Del Rio T."/>
            <person name="Nolan M."/>
            <person name="Lucas S."/>
            <person name="Chen F."/>
            <person name="Tice H."/>
            <person name="Cheng J.F."/>
            <person name="Jando M."/>
            <person name="Schneider S."/>
            <person name="Bruce D."/>
            <person name="Goodwin L."/>
            <person name="Pitluck S."/>
            <person name="Liolios K."/>
            <person name="Mikhailova N."/>
            <person name="Pati A."/>
            <person name="Ivanova N."/>
            <person name="Mavromatis K."/>
            <person name="Chen A."/>
            <person name="Palaniappan K."/>
            <person name="Chertkov O."/>
            <person name="Land M."/>
            <person name="Hauser L."/>
            <person name="Chang Y.J."/>
            <person name="Jeffries C.D."/>
            <person name="Brettin T."/>
            <person name="Detter J.C."/>
            <person name="Han C."/>
            <person name="Rohde M."/>
            <person name="Goker M."/>
            <person name="Bristow J."/>
            <person name="Eisen J.A."/>
            <person name="Markowitz V."/>
            <person name="Hugenholtz P."/>
            <person name="Kyrpides N.C."/>
            <person name="Klenk H.P."/>
        </authorList>
    </citation>
    <scope>NUCLEOTIDE SEQUENCE [LARGE SCALE GENOMIC DNA]</scope>
    <source>
        <strain evidence="9">ATCC BAA-972 / CDC 1076 / CIP 108378 / DSM 44985 / JCM 13578</strain>
    </source>
</reference>
<dbReference type="GO" id="GO:0003676">
    <property type="term" value="F:nucleic acid binding"/>
    <property type="evidence" value="ECO:0007669"/>
    <property type="project" value="InterPro"/>
</dbReference>
<feature type="compositionally biased region" description="Basic and acidic residues" evidence="5">
    <location>
        <begin position="675"/>
        <end position="695"/>
    </location>
</feature>
<dbReference type="InterPro" id="IPR011545">
    <property type="entry name" value="DEAD/DEAH_box_helicase_dom"/>
</dbReference>
<dbReference type="GO" id="GO:0005524">
    <property type="term" value="F:ATP binding"/>
    <property type="evidence" value="ECO:0007669"/>
    <property type="project" value="UniProtKB-KW"/>
</dbReference>
<dbReference type="InterPro" id="IPR058621">
    <property type="entry name" value="SH3_HelY"/>
</dbReference>
<keyword evidence="2" id="KW-0378">Hydrolase</keyword>
<dbReference type="GO" id="GO:0055087">
    <property type="term" value="C:Ski complex"/>
    <property type="evidence" value="ECO:0007669"/>
    <property type="project" value="TreeGrafter"/>
</dbReference>
<dbReference type="Proteomes" id="UP000002247">
    <property type="component" value="Chromosome"/>
</dbReference>
<dbReference type="InterPro" id="IPR050699">
    <property type="entry name" value="RNA-DNA_Helicase"/>
</dbReference>
<evidence type="ECO:0000259" key="7">
    <source>
        <dbReference type="PROSITE" id="PS51194"/>
    </source>
</evidence>
<dbReference type="KEGG" id="srt:Srot_1395"/>
<dbReference type="SMART" id="SM00490">
    <property type="entry name" value="HELICc"/>
    <property type="match status" value="1"/>
</dbReference>
<evidence type="ECO:0000256" key="1">
    <source>
        <dbReference type="ARBA" id="ARBA00022741"/>
    </source>
</evidence>
<dbReference type="Gene3D" id="1.10.3380.30">
    <property type="match status" value="1"/>
</dbReference>
<dbReference type="PANTHER" id="PTHR12131">
    <property type="entry name" value="ATP-DEPENDENT RNA AND DNA HELICASE"/>
    <property type="match status" value="1"/>
</dbReference>
<dbReference type="PROSITE" id="PS51194">
    <property type="entry name" value="HELICASE_CTER"/>
    <property type="match status" value="1"/>
</dbReference>
<dbReference type="PROSITE" id="PS51192">
    <property type="entry name" value="HELICASE_ATP_BIND_1"/>
    <property type="match status" value="1"/>
</dbReference>
<keyword evidence="3 8" id="KW-0347">Helicase</keyword>
<dbReference type="Pfam" id="PF00270">
    <property type="entry name" value="DEAD"/>
    <property type="match status" value="1"/>
</dbReference>
<dbReference type="SMART" id="SM01142">
    <property type="entry name" value="DSHCT"/>
    <property type="match status" value="1"/>
</dbReference>
<dbReference type="SUPFAM" id="SSF52540">
    <property type="entry name" value="P-loop containing nucleoside triphosphate hydrolases"/>
    <property type="match status" value="1"/>
</dbReference>
<dbReference type="InterPro" id="IPR014001">
    <property type="entry name" value="Helicase_ATP-bd"/>
</dbReference>
<feature type="domain" description="Helicase C-terminal" evidence="7">
    <location>
        <begin position="291"/>
        <end position="488"/>
    </location>
</feature>
<dbReference type="AlphaFoldDB" id="D6Z7C9"/>
<evidence type="ECO:0000256" key="5">
    <source>
        <dbReference type="SAM" id="MobiDB-lite"/>
    </source>
</evidence>
<evidence type="ECO:0000256" key="3">
    <source>
        <dbReference type="ARBA" id="ARBA00022806"/>
    </source>
</evidence>
<keyword evidence="1" id="KW-0547">Nucleotide-binding</keyword>
<dbReference type="OrthoDB" id="3229913at2"/>